<dbReference type="Gene3D" id="1.10.260.40">
    <property type="entry name" value="lambda repressor-like DNA-binding domains"/>
    <property type="match status" value="1"/>
</dbReference>
<organism evidence="2 3">
    <name type="scientific">Alteriqipengyuania abyssalis</name>
    <dbReference type="NCBI Taxonomy" id="2860200"/>
    <lineage>
        <taxon>Bacteria</taxon>
        <taxon>Pseudomonadati</taxon>
        <taxon>Pseudomonadota</taxon>
        <taxon>Alphaproteobacteria</taxon>
        <taxon>Sphingomonadales</taxon>
        <taxon>Erythrobacteraceae</taxon>
        <taxon>Alteriqipengyuania</taxon>
    </lineage>
</organism>
<sequence length="60" mass="6549">MLVSMHPEELRETMEALGCTTQSALAAAIGVDRSTISLWLDGRVGVPRPVSKLLRLMRAL</sequence>
<protein>
    <submittedName>
        <fullName evidence="2">Helix-turn-helix domain-containing protein</fullName>
    </submittedName>
</protein>
<evidence type="ECO:0000313" key="3">
    <source>
        <dbReference type="Proteomes" id="UP000759298"/>
    </source>
</evidence>
<dbReference type="PROSITE" id="PS50943">
    <property type="entry name" value="HTH_CROC1"/>
    <property type="match status" value="1"/>
</dbReference>
<accession>A0ABS7P9A5</accession>
<name>A0ABS7P9A5_9SPHN</name>
<proteinExistence type="predicted"/>
<reference evidence="2 3" key="1">
    <citation type="submission" date="2021-07" db="EMBL/GenBank/DDBJ databases">
        <title>Alteriqipengyuania abyssalis NZ-12B nov, sp.nov isolated from deep sea sponge in pacific ocean.</title>
        <authorList>
            <person name="Tareen S."/>
            <person name="Wink J."/>
        </authorList>
    </citation>
    <scope>NUCLEOTIDE SEQUENCE [LARGE SCALE GENOMIC DNA]</scope>
    <source>
        <strain evidence="2 3">NZ-12B</strain>
    </source>
</reference>
<dbReference type="EMBL" id="JAHWXP010000001">
    <property type="protein sequence ID" value="MBY8335645.1"/>
    <property type="molecule type" value="Genomic_DNA"/>
</dbReference>
<gene>
    <name evidence="2" type="ORF">KYN89_01155</name>
</gene>
<dbReference type="CDD" id="cd00093">
    <property type="entry name" value="HTH_XRE"/>
    <property type="match status" value="1"/>
</dbReference>
<dbReference type="InterPro" id="IPR010982">
    <property type="entry name" value="Lambda_DNA-bd_dom_sf"/>
</dbReference>
<evidence type="ECO:0000259" key="1">
    <source>
        <dbReference type="PROSITE" id="PS50943"/>
    </source>
</evidence>
<evidence type="ECO:0000313" key="2">
    <source>
        <dbReference type="EMBL" id="MBY8335645.1"/>
    </source>
</evidence>
<dbReference type="InterPro" id="IPR001387">
    <property type="entry name" value="Cro/C1-type_HTH"/>
</dbReference>
<keyword evidence="3" id="KW-1185">Reference proteome</keyword>
<comment type="caution">
    <text evidence="2">The sequence shown here is derived from an EMBL/GenBank/DDBJ whole genome shotgun (WGS) entry which is preliminary data.</text>
</comment>
<dbReference type="Pfam" id="PF13560">
    <property type="entry name" value="HTH_31"/>
    <property type="match status" value="1"/>
</dbReference>
<dbReference type="Proteomes" id="UP000759298">
    <property type="component" value="Unassembled WGS sequence"/>
</dbReference>
<dbReference type="RefSeq" id="WP_054524035.1">
    <property type="nucleotide sequence ID" value="NZ_JAHWXP010000001.1"/>
</dbReference>
<dbReference type="SUPFAM" id="SSF47413">
    <property type="entry name" value="lambda repressor-like DNA-binding domains"/>
    <property type="match status" value="1"/>
</dbReference>
<feature type="domain" description="HTH cro/C1-type" evidence="1">
    <location>
        <begin position="21"/>
        <end position="60"/>
    </location>
</feature>